<dbReference type="Pfam" id="PF05239">
    <property type="entry name" value="PRC"/>
    <property type="match status" value="1"/>
</dbReference>
<dbReference type="EMBL" id="LT158599">
    <property type="protein sequence ID" value="CVK33618.1"/>
    <property type="molecule type" value="Genomic_DNA"/>
</dbReference>
<dbReference type="SUPFAM" id="SSF50346">
    <property type="entry name" value="PRC-barrel domain"/>
    <property type="match status" value="1"/>
</dbReference>
<organism evidence="2 4">
    <name type="scientific">Methanoculleus bourgensis</name>
    <dbReference type="NCBI Taxonomy" id="83986"/>
    <lineage>
        <taxon>Archaea</taxon>
        <taxon>Methanobacteriati</taxon>
        <taxon>Methanobacteriota</taxon>
        <taxon>Stenosarchaea group</taxon>
        <taxon>Methanomicrobia</taxon>
        <taxon>Methanomicrobiales</taxon>
        <taxon>Methanomicrobiaceae</taxon>
        <taxon>Methanoculleus</taxon>
    </lineage>
</organism>
<sequence>MQEERAGVLSVSAVMRNSVRNPQGEDLGKIEDLAIDLDAGRIAYAVISFGGFLGLGEKHFAIPWEALRIDPHEHAVILDIPKERLQSAPGFERGTRPATTDREWLRSVYTYYGYRPYWEHPPER</sequence>
<reference evidence="3" key="2">
    <citation type="submission" date="2020-05" db="EMBL/GenBank/DDBJ databases">
        <title>The first insight into the ecology of ammonia-tolerant syntrophic propionate oxidizing bacteria.</title>
        <authorList>
            <person name="Singh A."/>
            <person name="Schnurer A."/>
            <person name="Westerholm M."/>
        </authorList>
    </citation>
    <scope>NUCLEOTIDE SEQUENCE</scope>
    <source>
        <strain evidence="3">MAG54</strain>
    </source>
</reference>
<feature type="domain" description="PRC-barrel" evidence="1">
    <location>
        <begin position="18"/>
        <end position="85"/>
    </location>
</feature>
<dbReference type="InterPro" id="IPR027275">
    <property type="entry name" value="PRC-brl_dom"/>
</dbReference>
<dbReference type="PANTHER" id="PTHR36505:SF1">
    <property type="entry name" value="BLR1072 PROTEIN"/>
    <property type="match status" value="1"/>
</dbReference>
<name>A0A0X3BNG6_9EURY</name>
<dbReference type="KEGG" id="mema:MMAB1_2405"/>
<dbReference type="OrthoDB" id="139204at2157"/>
<dbReference type="PANTHER" id="PTHR36505">
    <property type="entry name" value="BLR1072 PROTEIN"/>
    <property type="match status" value="1"/>
</dbReference>
<dbReference type="Gene3D" id="2.30.30.240">
    <property type="entry name" value="PRC-barrel domain"/>
    <property type="match status" value="1"/>
</dbReference>
<dbReference type="AlphaFoldDB" id="A0A0X3BNG6"/>
<dbReference type="Proteomes" id="UP000069850">
    <property type="component" value="Chromosome 1"/>
</dbReference>
<accession>A0A0X3BNG6</accession>
<dbReference type="EMBL" id="JABMJE010000011">
    <property type="protein sequence ID" value="NQS77396.1"/>
    <property type="molecule type" value="Genomic_DNA"/>
</dbReference>
<gene>
    <name evidence="3" type="ORF">HQQ74_01540</name>
    <name evidence="2" type="ORF">MMAB1_2405</name>
</gene>
<evidence type="ECO:0000313" key="4">
    <source>
        <dbReference type="Proteomes" id="UP000069850"/>
    </source>
</evidence>
<evidence type="ECO:0000313" key="3">
    <source>
        <dbReference type="EMBL" id="NQS77396.1"/>
    </source>
</evidence>
<evidence type="ECO:0000259" key="1">
    <source>
        <dbReference type="Pfam" id="PF05239"/>
    </source>
</evidence>
<reference evidence="2 4" key="1">
    <citation type="submission" date="2016-01" db="EMBL/GenBank/DDBJ databases">
        <authorList>
            <person name="Manzoor S."/>
        </authorList>
    </citation>
    <scope>NUCLEOTIDE SEQUENCE [LARGE SCALE GENOMIC DNA]</scope>
    <source>
        <strain evidence="2">Methanoculleus sp MAB1</strain>
    </source>
</reference>
<dbReference type="InterPro" id="IPR011033">
    <property type="entry name" value="PRC_barrel-like_sf"/>
</dbReference>
<evidence type="ECO:0000313" key="2">
    <source>
        <dbReference type="EMBL" id="CVK33618.1"/>
    </source>
</evidence>
<dbReference type="Proteomes" id="UP000737555">
    <property type="component" value="Unassembled WGS sequence"/>
</dbReference>
<proteinExistence type="predicted"/>
<protein>
    <submittedName>
        <fullName evidence="3">PRC-barrel domain-containing protein</fullName>
    </submittedName>
</protein>